<keyword evidence="1" id="KW-0812">Transmembrane</keyword>
<reference evidence="3 4" key="1">
    <citation type="submission" date="2006-10" db="EMBL/GenBank/DDBJ databases">
        <title>The Genome Sequence of Batrachochytrium dendrobatidis JEL423.</title>
        <authorList>
            <consortium name="The Broad Institute Genome Sequencing Platform"/>
            <person name="Birren B."/>
            <person name="Lander E."/>
            <person name="Galagan J."/>
            <person name="Cuomo C."/>
            <person name="Devon K."/>
            <person name="Jaffe D."/>
            <person name="Butler J."/>
            <person name="Alvarez P."/>
            <person name="Gnerre S."/>
            <person name="Grabherr M."/>
            <person name="Kleber M."/>
            <person name="Mauceli E."/>
            <person name="Brockman W."/>
            <person name="Young S."/>
            <person name="LaButti K."/>
            <person name="Sykes S."/>
            <person name="DeCaprio D."/>
            <person name="Crawford M."/>
            <person name="Koehrsen M."/>
            <person name="Engels R."/>
            <person name="Montgomery P."/>
            <person name="Pearson M."/>
            <person name="Howarth C."/>
            <person name="Larson L."/>
            <person name="White J."/>
            <person name="O'Leary S."/>
            <person name="Kodira C."/>
            <person name="Zeng Q."/>
            <person name="Yandava C."/>
            <person name="Alvarado L."/>
            <person name="Longcore J."/>
            <person name="James T."/>
        </authorList>
    </citation>
    <scope>NUCLEOTIDE SEQUENCE [LARGE SCALE GENOMIC DNA]</scope>
    <source>
        <strain evidence="3 4">JEL423</strain>
    </source>
</reference>
<keyword evidence="2" id="KW-0732">Signal</keyword>
<dbReference type="PANTHER" id="PTHR23071:SF1">
    <property type="entry name" value="GPI ETHANOLAMINE PHOSPHATE TRANSFERASE 3"/>
    <property type="match status" value="1"/>
</dbReference>
<evidence type="ECO:0000256" key="2">
    <source>
        <dbReference type="SAM" id="SignalP"/>
    </source>
</evidence>
<dbReference type="EMBL" id="DS022305">
    <property type="protein sequence ID" value="OAJ41211.1"/>
    <property type="molecule type" value="Genomic_DNA"/>
</dbReference>
<dbReference type="InterPro" id="IPR039524">
    <property type="entry name" value="PIGO/GPI13"/>
</dbReference>
<feature type="transmembrane region" description="Helical" evidence="1">
    <location>
        <begin position="144"/>
        <end position="174"/>
    </location>
</feature>
<evidence type="ECO:0000313" key="3">
    <source>
        <dbReference type="EMBL" id="OAJ41211.1"/>
    </source>
</evidence>
<organism evidence="3 4">
    <name type="scientific">Batrachochytrium dendrobatidis (strain JEL423)</name>
    <dbReference type="NCBI Taxonomy" id="403673"/>
    <lineage>
        <taxon>Eukaryota</taxon>
        <taxon>Fungi</taxon>
        <taxon>Fungi incertae sedis</taxon>
        <taxon>Chytridiomycota</taxon>
        <taxon>Chytridiomycota incertae sedis</taxon>
        <taxon>Chytridiomycetes</taxon>
        <taxon>Rhizophydiales</taxon>
        <taxon>Rhizophydiales incertae sedis</taxon>
        <taxon>Batrachochytrium</taxon>
    </lineage>
</organism>
<dbReference type="AlphaFoldDB" id="A0A177WPC5"/>
<dbReference type="VEuPathDB" id="FungiDB:BDEG_24845"/>
<dbReference type="STRING" id="403673.A0A177WPC5"/>
<evidence type="ECO:0000313" key="4">
    <source>
        <dbReference type="Proteomes" id="UP000077115"/>
    </source>
</evidence>
<evidence type="ECO:0000256" key="1">
    <source>
        <dbReference type="SAM" id="Phobius"/>
    </source>
</evidence>
<keyword evidence="1" id="KW-0472">Membrane</keyword>
<dbReference type="GO" id="GO:0051377">
    <property type="term" value="F:mannose-ethanolamine phosphotransferase activity"/>
    <property type="evidence" value="ECO:0007669"/>
    <property type="project" value="TreeGrafter"/>
</dbReference>
<sequence length="196" mass="22395">MGGVVFGLGFVQILCLADTTAVWRYAEQVQLKRAPVKPKLDADVFDKSIQTHQTMVDCDKEMVPNHNFYGLYLLHMVMLLLWSQKLFFSTGHQNALPTIQYEVGFVGLSKVNWILSPFFIGLNTFGQHTKDASLEKRQFTLKRIAFQLVFVTVVYFGVMSALELASATAFAGWFQKHSQAWRVWGPKFIFFSMSHD</sequence>
<accession>A0A177WPC5</accession>
<dbReference type="GO" id="GO:0005789">
    <property type="term" value="C:endoplasmic reticulum membrane"/>
    <property type="evidence" value="ECO:0007669"/>
    <property type="project" value="TreeGrafter"/>
</dbReference>
<keyword evidence="1" id="KW-1133">Transmembrane helix</keyword>
<proteinExistence type="predicted"/>
<dbReference type="PANTHER" id="PTHR23071">
    <property type="entry name" value="PHOSPHATIDYLINOSITOL GLYCAN"/>
    <property type="match status" value="1"/>
</dbReference>
<feature type="signal peptide" evidence="2">
    <location>
        <begin position="1"/>
        <end position="17"/>
    </location>
</feature>
<dbReference type="GO" id="GO:0006506">
    <property type="term" value="P:GPI anchor biosynthetic process"/>
    <property type="evidence" value="ECO:0007669"/>
    <property type="project" value="InterPro"/>
</dbReference>
<gene>
    <name evidence="3" type="ORF">BDEG_24845</name>
</gene>
<dbReference type="Proteomes" id="UP000077115">
    <property type="component" value="Unassembled WGS sequence"/>
</dbReference>
<name>A0A177WPC5_BATDL</name>
<feature type="chain" id="PRO_5008077748" evidence="2">
    <location>
        <begin position="18"/>
        <end position="196"/>
    </location>
</feature>
<feature type="transmembrane region" description="Helical" evidence="1">
    <location>
        <begin position="69"/>
        <end position="88"/>
    </location>
</feature>
<reference evidence="3 4" key="2">
    <citation type="submission" date="2016-05" db="EMBL/GenBank/DDBJ databases">
        <title>Lineage-specific infection strategies underlie the spectrum of fungal disease in amphibians.</title>
        <authorList>
            <person name="Cuomo C.A."/>
            <person name="Farrer R.A."/>
            <person name="James T."/>
            <person name="Longcore J."/>
            <person name="Birren B."/>
        </authorList>
    </citation>
    <scope>NUCLEOTIDE SEQUENCE [LARGE SCALE GENOMIC DNA]</scope>
    <source>
        <strain evidence="3 4">JEL423</strain>
    </source>
</reference>
<protein>
    <submittedName>
        <fullName evidence="3">Uncharacterized protein</fullName>
    </submittedName>
</protein>